<organism evidence="2 3">
    <name type="scientific">Pleurodeles waltl</name>
    <name type="common">Iberian ribbed newt</name>
    <dbReference type="NCBI Taxonomy" id="8319"/>
    <lineage>
        <taxon>Eukaryota</taxon>
        <taxon>Metazoa</taxon>
        <taxon>Chordata</taxon>
        <taxon>Craniata</taxon>
        <taxon>Vertebrata</taxon>
        <taxon>Euteleostomi</taxon>
        <taxon>Amphibia</taxon>
        <taxon>Batrachia</taxon>
        <taxon>Caudata</taxon>
        <taxon>Salamandroidea</taxon>
        <taxon>Salamandridae</taxon>
        <taxon>Pleurodelinae</taxon>
        <taxon>Pleurodeles</taxon>
    </lineage>
</organism>
<evidence type="ECO:0000313" key="3">
    <source>
        <dbReference type="Proteomes" id="UP001066276"/>
    </source>
</evidence>
<accession>A0AAV7RE77</accession>
<dbReference type="AlphaFoldDB" id="A0AAV7RE77"/>
<dbReference type="EMBL" id="JANPWB010000009">
    <property type="protein sequence ID" value="KAJ1149045.1"/>
    <property type="molecule type" value="Genomic_DNA"/>
</dbReference>
<sequence length="121" mass="13158">MGERPQRHSRFVKSRRATPQLALRGATDGPLSAPRSQLHHKSSAPLPVSRAILCWGHPPHISRSSSPGPHQSLNYYVVVPTGRALCSGAPVRVSVRRGYRIIIDIQRLPGAPLEVCCSIGL</sequence>
<comment type="caution">
    <text evidence="2">The sequence shown here is derived from an EMBL/GenBank/DDBJ whole genome shotgun (WGS) entry which is preliminary data.</text>
</comment>
<reference evidence="2" key="1">
    <citation type="journal article" date="2022" name="bioRxiv">
        <title>Sequencing and chromosome-scale assembly of the giantPleurodeles waltlgenome.</title>
        <authorList>
            <person name="Brown T."/>
            <person name="Elewa A."/>
            <person name="Iarovenko S."/>
            <person name="Subramanian E."/>
            <person name="Araus A.J."/>
            <person name="Petzold A."/>
            <person name="Susuki M."/>
            <person name="Suzuki K.-i.T."/>
            <person name="Hayashi T."/>
            <person name="Toyoda A."/>
            <person name="Oliveira C."/>
            <person name="Osipova E."/>
            <person name="Leigh N.D."/>
            <person name="Simon A."/>
            <person name="Yun M.H."/>
        </authorList>
    </citation>
    <scope>NUCLEOTIDE SEQUENCE</scope>
    <source>
        <strain evidence="2">20211129_DDA</strain>
        <tissue evidence="2">Liver</tissue>
    </source>
</reference>
<evidence type="ECO:0000313" key="2">
    <source>
        <dbReference type="EMBL" id="KAJ1149045.1"/>
    </source>
</evidence>
<dbReference type="Proteomes" id="UP001066276">
    <property type="component" value="Chromosome 5"/>
</dbReference>
<proteinExistence type="predicted"/>
<gene>
    <name evidence="2" type="ORF">NDU88_001865</name>
</gene>
<feature type="compositionally biased region" description="Basic residues" evidence="1">
    <location>
        <begin position="7"/>
        <end position="16"/>
    </location>
</feature>
<name>A0AAV7RE77_PLEWA</name>
<evidence type="ECO:0000256" key="1">
    <source>
        <dbReference type="SAM" id="MobiDB-lite"/>
    </source>
</evidence>
<protein>
    <submittedName>
        <fullName evidence="2">Uncharacterized protein</fullName>
    </submittedName>
</protein>
<keyword evidence="3" id="KW-1185">Reference proteome</keyword>
<feature type="region of interest" description="Disordered" evidence="1">
    <location>
        <begin position="1"/>
        <end position="44"/>
    </location>
</feature>